<reference evidence="7 8" key="1">
    <citation type="journal article" date="2019" name="Nat. Microbiol.">
        <title>Mediterranean grassland soil C-N compound turnover is dependent on rainfall and depth, and is mediated by genomically divergent microorganisms.</title>
        <authorList>
            <person name="Diamond S."/>
            <person name="Andeer P.F."/>
            <person name="Li Z."/>
            <person name="Crits-Christoph A."/>
            <person name="Burstein D."/>
            <person name="Anantharaman K."/>
            <person name="Lane K.R."/>
            <person name="Thomas B.C."/>
            <person name="Pan C."/>
            <person name="Northen T.R."/>
            <person name="Banfield J.F."/>
        </authorList>
    </citation>
    <scope>NUCLEOTIDE SEQUENCE [LARGE SCALE GENOMIC DNA]</scope>
    <source>
        <strain evidence="7">NP_1</strain>
    </source>
</reference>
<dbReference type="Pfam" id="PF00590">
    <property type="entry name" value="TP_methylase"/>
    <property type="match status" value="1"/>
</dbReference>
<evidence type="ECO:0000313" key="8">
    <source>
        <dbReference type="Proteomes" id="UP000315217"/>
    </source>
</evidence>
<dbReference type="PANTHER" id="PTHR46111">
    <property type="entry name" value="RIBOSOMAL RNA SMALL SUBUNIT METHYLTRANSFERASE I"/>
    <property type="match status" value="1"/>
</dbReference>
<dbReference type="EC" id="2.1.1.198" evidence="7"/>
<dbReference type="InterPro" id="IPR000878">
    <property type="entry name" value="4pyrrol_Mease"/>
</dbReference>
<dbReference type="InterPro" id="IPR014777">
    <property type="entry name" value="4pyrrole_Mease_sub1"/>
</dbReference>
<evidence type="ECO:0000313" key="7">
    <source>
        <dbReference type="EMBL" id="TMJ10718.1"/>
    </source>
</evidence>
<evidence type="ECO:0000256" key="3">
    <source>
        <dbReference type="ARBA" id="ARBA00022603"/>
    </source>
</evidence>
<dbReference type="InterPro" id="IPR014776">
    <property type="entry name" value="4pyrrole_Mease_sub2"/>
</dbReference>
<keyword evidence="3 7" id="KW-0489">Methyltransferase</keyword>
<dbReference type="GO" id="GO:0006364">
    <property type="term" value="P:rRNA processing"/>
    <property type="evidence" value="ECO:0007669"/>
    <property type="project" value="UniProtKB-KW"/>
</dbReference>
<gene>
    <name evidence="7" type="primary">rsmI</name>
    <name evidence="7" type="ORF">E6G98_06935</name>
</gene>
<sequence>MATGTLYVVATPIGNLEDVSARALRILREVHVIASEDTRHTRLLLQRYGITTPQVSYHEHNEQTRAQELLRRLQEGASVALVSDAGTPVLSDPGFTLVRQAVAAGVPVVPVPGASAITAALSVAGLPTDRFVFLGFLPRKAGERRRALLDIARIPWTLVMFEAPHRVVRALRDLRAVLGDRQVAVMR</sequence>
<dbReference type="GO" id="GO:0032259">
    <property type="term" value="P:methylation"/>
    <property type="evidence" value="ECO:0007669"/>
    <property type="project" value="UniProtKB-KW"/>
</dbReference>
<dbReference type="Gene3D" id="3.40.1010.10">
    <property type="entry name" value="Cobalt-precorrin-4 Transmethylase, Domain 1"/>
    <property type="match status" value="1"/>
</dbReference>
<feature type="domain" description="Tetrapyrrole methylase" evidence="6">
    <location>
        <begin position="5"/>
        <end position="186"/>
    </location>
</feature>
<keyword evidence="1" id="KW-0963">Cytoplasm</keyword>
<evidence type="ECO:0000256" key="5">
    <source>
        <dbReference type="ARBA" id="ARBA00022691"/>
    </source>
</evidence>
<dbReference type="EMBL" id="VBAI01000103">
    <property type="protein sequence ID" value="TMJ10718.1"/>
    <property type="molecule type" value="Genomic_DNA"/>
</dbReference>
<keyword evidence="4 7" id="KW-0808">Transferase</keyword>
<dbReference type="CDD" id="cd11648">
    <property type="entry name" value="RsmI"/>
    <property type="match status" value="1"/>
</dbReference>
<dbReference type="InterPro" id="IPR008189">
    <property type="entry name" value="rRNA_ssu_MeTfrase_I"/>
</dbReference>
<dbReference type="InterPro" id="IPR018063">
    <property type="entry name" value="SAM_MeTrfase_RsmI_CS"/>
</dbReference>
<keyword evidence="5" id="KW-0949">S-adenosyl-L-methionine</keyword>
<accession>A0A537LRS8</accession>
<protein>
    <submittedName>
        <fullName evidence="7">16S rRNA (Cytidine(1402)-2'-O)-methyltransferase</fullName>
        <ecNumber evidence="7">2.1.1.198</ecNumber>
    </submittedName>
</protein>
<dbReference type="FunFam" id="3.40.1010.10:FF:000002">
    <property type="entry name" value="Ribosomal RNA small subunit methyltransferase I"/>
    <property type="match status" value="1"/>
</dbReference>
<evidence type="ECO:0000256" key="1">
    <source>
        <dbReference type="ARBA" id="ARBA00022490"/>
    </source>
</evidence>
<dbReference type="AlphaFoldDB" id="A0A537LRS8"/>
<dbReference type="PANTHER" id="PTHR46111:SF1">
    <property type="entry name" value="RIBOSOMAL RNA SMALL SUBUNIT METHYLTRANSFERASE I"/>
    <property type="match status" value="1"/>
</dbReference>
<dbReference type="NCBIfam" id="TIGR00096">
    <property type="entry name" value="16S rRNA (cytidine(1402)-2'-O)-methyltransferase"/>
    <property type="match status" value="1"/>
</dbReference>
<dbReference type="PROSITE" id="PS01296">
    <property type="entry name" value="RSMI"/>
    <property type="match status" value="1"/>
</dbReference>
<dbReference type="InterPro" id="IPR035996">
    <property type="entry name" value="4pyrrol_Methylase_sf"/>
</dbReference>
<evidence type="ECO:0000256" key="2">
    <source>
        <dbReference type="ARBA" id="ARBA00022552"/>
    </source>
</evidence>
<dbReference type="SUPFAM" id="SSF53790">
    <property type="entry name" value="Tetrapyrrole methylase"/>
    <property type="match status" value="1"/>
</dbReference>
<evidence type="ECO:0000259" key="6">
    <source>
        <dbReference type="Pfam" id="PF00590"/>
    </source>
</evidence>
<dbReference type="Proteomes" id="UP000315217">
    <property type="component" value="Unassembled WGS sequence"/>
</dbReference>
<proteinExistence type="predicted"/>
<dbReference type="GO" id="GO:0008168">
    <property type="term" value="F:methyltransferase activity"/>
    <property type="evidence" value="ECO:0007669"/>
    <property type="project" value="UniProtKB-KW"/>
</dbReference>
<evidence type="ECO:0000256" key="4">
    <source>
        <dbReference type="ARBA" id="ARBA00022679"/>
    </source>
</evidence>
<name>A0A537LRS8_9BACT</name>
<feature type="non-terminal residue" evidence="7">
    <location>
        <position position="187"/>
    </location>
</feature>
<comment type="caution">
    <text evidence="7">The sequence shown here is derived from an EMBL/GenBank/DDBJ whole genome shotgun (WGS) entry which is preliminary data.</text>
</comment>
<dbReference type="Gene3D" id="3.30.950.10">
    <property type="entry name" value="Methyltransferase, Cobalt-precorrin-4 Transmethylase, Domain 2"/>
    <property type="match status" value="1"/>
</dbReference>
<keyword evidence="2" id="KW-0698">rRNA processing</keyword>
<organism evidence="7 8">
    <name type="scientific">Candidatus Segetimicrobium genomatis</name>
    <dbReference type="NCBI Taxonomy" id="2569760"/>
    <lineage>
        <taxon>Bacteria</taxon>
        <taxon>Bacillati</taxon>
        <taxon>Candidatus Sysuimicrobiota</taxon>
        <taxon>Candidatus Sysuimicrobiia</taxon>
        <taxon>Candidatus Sysuimicrobiales</taxon>
        <taxon>Candidatus Segetimicrobiaceae</taxon>
        <taxon>Candidatus Segetimicrobium</taxon>
    </lineage>
</organism>